<evidence type="ECO:0000256" key="1">
    <source>
        <dbReference type="ARBA" id="ARBA00001933"/>
    </source>
</evidence>
<dbReference type="NCBIfam" id="NF003346">
    <property type="entry name" value="PRK04366.1"/>
    <property type="match status" value="1"/>
</dbReference>
<dbReference type="Pfam" id="PF02347">
    <property type="entry name" value="GDC-P"/>
    <property type="match status" value="1"/>
</dbReference>
<sequence>MTEPLIFEYSVPGRRGVELPEPDVPETPLPEGFQRADLPLPEVSEVDVVRHFLRLSQMNYGVDKGFYPLGSCTMKYNPKINEEMARLPGFAHLHPYQDPETVQGALALMYHLQEFLKEIGGFAAVSLQPAAGSQGELAGILMIRAYHRDRGEGKKRIKMLIPDSAHGTNPASSAMAGLQVVNIPSDRRGNIDLDALRKECDETVAGLMITNPNTLGLFDENLLEAIDLVHRCGGLIYGDGANMNALMGICKPGAMGFDVMHYNLHKTFSTPHGGGGPGAGPIGASERLAPYLPGPIVAIDRERTVRPDEPFYTFVWPERSIGRVRAFHGHFGVFVRAYTYIRMHGPRLREVSEAAVLNANYLLARLRGIYPVPYDRLCKHEFVIMGKIPGTPIRALDISKRLMDYGFHPPTNYFPLIVPEALMIEPTETESKATLDAFAEAMRRIAEEAREDPERLQQAPHTTPVRRLDEARAARSLVLRYAPAPAPQPASEPR</sequence>
<dbReference type="GO" id="GO:0030170">
    <property type="term" value="F:pyridoxal phosphate binding"/>
    <property type="evidence" value="ECO:0007669"/>
    <property type="project" value="TreeGrafter"/>
</dbReference>
<dbReference type="RefSeq" id="WP_088571333.1">
    <property type="nucleotide sequence ID" value="NZ_FYEK01000028.1"/>
</dbReference>
<dbReference type="GO" id="GO:0019464">
    <property type="term" value="P:glycine decarboxylation via glycine cleavage system"/>
    <property type="evidence" value="ECO:0007669"/>
    <property type="project" value="UniProtKB-UniRule"/>
</dbReference>
<dbReference type="InterPro" id="IPR020581">
    <property type="entry name" value="GDC_P"/>
</dbReference>
<evidence type="ECO:0000313" key="10">
    <source>
        <dbReference type="EMBL" id="SNB66185.1"/>
    </source>
</evidence>
<evidence type="ECO:0000259" key="8">
    <source>
        <dbReference type="Pfam" id="PF02347"/>
    </source>
</evidence>
<name>A0A212R2G4_9CHLR</name>
<accession>A0A212R2G4</accession>
<dbReference type="GO" id="GO:0005829">
    <property type="term" value="C:cytosol"/>
    <property type="evidence" value="ECO:0007669"/>
    <property type="project" value="TreeGrafter"/>
</dbReference>
<dbReference type="PANTHER" id="PTHR11773">
    <property type="entry name" value="GLYCINE DEHYDROGENASE, DECARBOXYLATING"/>
    <property type="match status" value="1"/>
</dbReference>
<dbReference type="EMBL" id="FYEK01000028">
    <property type="protein sequence ID" value="SNB66185.1"/>
    <property type="molecule type" value="Genomic_DNA"/>
</dbReference>
<organism evidence="10 11">
    <name type="scientific">Thermoflexus hugenholtzii JAD2</name>
    <dbReference type="NCBI Taxonomy" id="877466"/>
    <lineage>
        <taxon>Bacteria</taxon>
        <taxon>Bacillati</taxon>
        <taxon>Chloroflexota</taxon>
        <taxon>Thermoflexia</taxon>
        <taxon>Thermoflexales</taxon>
        <taxon>Thermoflexaceae</taxon>
        <taxon>Thermoflexus</taxon>
    </lineage>
</organism>
<dbReference type="EC" id="1.4.4.2" evidence="6"/>
<evidence type="ECO:0000256" key="3">
    <source>
        <dbReference type="ARBA" id="ARBA00022898"/>
    </source>
</evidence>
<dbReference type="InterPro" id="IPR049315">
    <property type="entry name" value="GDC-P_N"/>
</dbReference>
<dbReference type="HAMAP" id="MF_00713">
    <property type="entry name" value="GcvPB"/>
    <property type="match status" value="1"/>
</dbReference>
<dbReference type="GO" id="GO:0005960">
    <property type="term" value="C:glycine cleavage complex"/>
    <property type="evidence" value="ECO:0007669"/>
    <property type="project" value="TreeGrafter"/>
</dbReference>
<dbReference type="Gene3D" id="3.90.1150.10">
    <property type="entry name" value="Aspartate Aminotransferase, domain 1"/>
    <property type="match status" value="1"/>
</dbReference>
<dbReference type="InterPro" id="IPR015422">
    <property type="entry name" value="PyrdxlP-dep_Trfase_small"/>
</dbReference>
<feature type="region of interest" description="Disordered" evidence="7">
    <location>
        <begin position="446"/>
        <end position="468"/>
    </location>
</feature>
<dbReference type="GO" id="GO:0004375">
    <property type="term" value="F:glycine dehydrogenase (decarboxylating) activity"/>
    <property type="evidence" value="ECO:0007669"/>
    <property type="project" value="UniProtKB-EC"/>
</dbReference>
<feature type="compositionally biased region" description="Basic and acidic residues" evidence="7">
    <location>
        <begin position="446"/>
        <end position="455"/>
    </location>
</feature>
<feature type="domain" description="Glycine cleavage system P-protein N-terminal" evidence="8">
    <location>
        <begin position="41"/>
        <end position="303"/>
    </location>
</feature>
<dbReference type="FunFam" id="3.40.640.10:FF:000224">
    <property type="entry name" value="Probable glycine dehydrogenase (decarboxylating) subunit 2"/>
    <property type="match status" value="1"/>
</dbReference>
<comment type="subunit">
    <text evidence="6">The glycine cleavage system is composed of four proteins: P, T, L and H. In this organism, the P 'protein' is a heterodimer of two subunits.</text>
</comment>
<keyword evidence="11" id="KW-1185">Reference proteome</keyword>
<dbReference type="FunFam" id="3.90.1150.10:FF:000014">
    <property type="entry name" value="Probable glycine dehydrogenase (decarboxylating) subunit 2"/>
    <property type="match status" value="1"/>
</dbReference>
<evidence type="ECO:0000259" key="9">
    <source>
        <dbReference type="Pfam" id="PF21478"/>
    </source>
</evidence>
<comment type="function">
    <text evidence="2 6">The glycine cleavage system catalyzes the degradation of glycine. The P protein binds the alpha-amino group of glycine through its pyridoxal phosphate cofactor; CO(2) is released and the remaining methylamine moiety is then transferred to the lipoamide cofactor of the H protein.</text>
</comment>
<dbReference type="Gene3D" id="3.40.640.10">
    <property type="entry name" value="Type I PLP-dependent aspartate aminotransferase-like (Major domain)"/>
    <property type="match status" value="1"/>
</dbReference>
<feature type="domain" description="Glycine dehydrogenase C-terminal" evidence="9">
    <location>
        <begin position="352"/>
        <end position="451"/>
    </location>
</feature>
<dbReference type="InterPro" id="IPR015421">
    <property type="entry name" value="PyrdxlP-dep_Trfase_major"/>
</dbReference>
<dbReference type="CDD" id="cd00613">
    <property type="entry name" value="GDC-P"/>
    <property type="match status" value="1"/>
</dbReference>
<evidence type="ECO:0000256" key="4">
    <source>
        <dbReference type="ARBA" id="ARBA00023002"/>
    </source>
</evidence>
<evidence type="ECO:0000256" key="2">
    <source>
        <dbReference type="ARBA" id="ARBA00003788"/>
    </source>
</evidence>
<dbReference type="InterPro" id="IPR023012">
    <property type="entry name" value="GcvPB"/>
</dbReference>
<evidence type="ECO:0000256" key="6">
    <source>
        <dbReference type="HAMAP-Rule" id="MF_00713"/>
    </source>
</evidence>
<dbReference type="FunCoup" id="A0A212R2G4">
    <property type="interactions" value="84"/>
</dbReference>
<dbReference type="PANTHER" id="PTHR11773:SF1">
    <property type="entry name" value="GLYCINE DEHYDROGENASE (DECARBOXYLATING), MITOCHONDRIAL"/>
    <property type="match status" value="1"/>
</dbReference>
<evidence type="ECO:0000256" key="5">
    <source>
        <dbReference type="ARBA" id="ARBA00049026"/>
    </source>
</evidence>
<reference evidence="11" key="1">
    <citation type="submission" date="2017-06" db="EMBL/GenBank/DDBJ databases">
        <authorList>
            <person name="Varghese N."/>
            <person name="Submissions S."/>
        </authorList>
    </citation>
    <scope>NUCLEOTIDE SEQUENCE [LARGE SCALE GENOMIC DNA]</scope>
    <source>
        <strain evidence="11">JAD2</strain>
    </source>
</reference>
<proteinExistence type="inferred from homology"/>
<keyword evidence="3 6" id="KW-0663">Pyridoxal phosphate</keyword>
<dbReference type="Gene3D" id="6.20.440.10">
    <property type="match status" value="1"/>
</dbReference>
<protein>
    <recommendedName>
        <fullName evidence="6">Probable glycine dehydrogenase (decarboxylating) subunit 2</fullName>
        <ecNumber evidence="6">1.4.4.2</ecNumber>
    </recommendedName>
    <alternativeName>
        <fullName evidence="6">Glycine cleavage system P-protein subunit 2</fullName>
    </alternativeName>
    <alternativeName>
        <fullName evidence="6">Glycine decarboxylase subunit 2</fullName>
    </alternativeName>
    <alternativeName>
        <fullName evidence="6">Glycine dehydrogenase (aminomethyl-transferring) subunit 2</fullName>
    </alternativeName>
</protein>
<feature type="modified residue" description="N6-(pyridoxal phosphate)lysine" evidence="6">
    <location>
        <position position="266"/>
    </location>
</feature>
<dbReference type="InterPro" id="IPR015424">
    <property type="entry name" value="PyrdxlP-dep_Trfase"/>
</dbReference>
<dbReference type="SUPFAM" id="SSF53383">
    <property type="entry name" value="PLP-dependent transferases"/>
    <property type="match status" value="1"/>
</dbReference>
<dbReference type="Pfam" id="PF21478">
    <property type="entry name" value="GcvP2_C"/>
    <property type="match status" value="1"/>
</dbReference>
<dbReference type="InterPro" id="IPR049316">
    <property type="entry name" value="GDC-P_C"/>
</dbReference>
<comment type="catalytic activity">
    <reaction evidence="5 6">
        <text>N(6)-[(R)-lipoyl]-L-lysyl-[glycine-cleavage complex H protein] + glycine + H(+) = N(6)-[(R)-S(8)-aminomethyldihydrolipoyl]-L-lysyl-[glycine-cleavage complex H protein] + CO2</text>
        <dbReference type="Rhea" id="RHEA:24304"/>
        <dbReference type="Rhea" id="RHEA-COMP:10494"/>
        <dbReference type="Rhea" id="RHEA-COMP:10495"/>
        <dbReference type="ChEBI" id="CHEBI:15378"/>
        <dbReference type="ChEBI" id="CHEBI:16526"/>
        <dbReference type="ChEBI" id="CHEBI:57305"/>
        <dbReference type="ChEBI" id="CHEBI:83099"/>
        <dbReference type="ChEBI" id="CHEBI:83143"/>
        <dbReference type="EC" id="1.4.4.2"/>
    </reaction>
</comment>
<evidence type="ECO:0000313" key="11">
    <source>
        <dbReference type="Proteomes" id="UP000197025"/>
    </source>
</evidence>
<comment type="similarity">
    <text evidence="6">Belongs to the GcvP family. C-terminal subunit subfamily.</text>
</comment>
<comment type="cofactor">
    <cofactor evidence="1 6">
        <name>pyridoxal 5'-phosphate</name>
        <dbReference type="ChEBI" id="CHEBI:597326"/>
    </cofactor>
</comment>
<keyword evidence="4 6" id="KW-0560">Oxidoreductase</keyword>
<dbReference type="GO" id="GO:0016594">
    <property type="term" value="F:glycine binding"/>
    <property type="evidence" value="ECO:0007669"/>
    <property type="project" value="TreeGrafter"/>
</dbReference>
<evidence type="ECO:0000256" key="7">
    <source>
        <dbReference type="SAM" id="MobiDB-lite"/>
    </source>
</evidence>
<gene>
    <name evidence="6" type="primary">gcvPB</name>
    <name evidence="10" type="ORF">SAMN02746019_00000750</name>
</gene>
<dbReference type="AlphaFoldDB" id="A0A212R2G4"/>
<dbReference type="InParanoid" id="A0A212R2G4"/>
<dbReference type="Proteomes" id="UP000197025">
    <property type="component" value="Unassembled WGS sequence"/>
</dbReference>
<dbReference type="OrthoDB" id="9801272at2"/>